<dbReference type="InterPro" id="IPR026325">
    <property type="entry name" value="DUF932"/>
</dbReference>
<evidence type="ECO:0008006" key="3">
    <source>
        <dbReference type="Google" id="ProtNLM"/>
    </source>
</evidence>
<dbReference type="EMBL" id="ACVQ01000017">
    <property type="protein sequence ID" value="EET80001.1"/>
    <property type="molecule type" value="Genomic_DNA"/>
</dbReference>
<accession>C6RFJ3</accession>
<protein>
    <recommendedName>
        <fullName evidence="3">DUF932 domain-containing protein</fullName>
    </recommendedName>
</protein>
<dbReference type="RefSeq" id="WP_002948075.1">
    <property type="nucleotide sequence ID" value="NZ_ACVQ01000017.1"/>
</dbReference>
<name>C6RFJ3_9BACT</name>
<dbReference type="AlphaFoldDB" id="C6RFJ3"/>
<organism evidence="1 2">
    <name type="scientific">Campylobacter showae RM3277</name>
    <dbReference type="NCBI Taxonomy" id="553219"/>
    <lineage>
        <taxon>Bacteria</taxon>
        <taxon>Pseudomonadati</taxon>
        <taxon>Campylobacterota</taxon>
        <taxon>Epsilonproteobacteria</taxon>
        <taxon>Campylobacterales</taxon>
        <taxon>Campylobacteraceae</taxon>
        <taxon>Campylobacter</taxon>
    </lineage>
</organism>
<dbReference type="OrthoDB" id="4554729at2"/>
<dbReference type="GeneID" id="60990276"/>
<keyword evidence="2" id="KW-1185">Reference proteome</keyword>
<gene>
    <name evidence="1" type="ORF">CAMSH0001_0499</name>
</gene>
<evidence type="ECO:0000313" key="2">
    <source>
        <dbReference type="Proteomes" id="UP000003107"/>
    </source>
</evidence>
<reference evidence="1 2" key="1">
    <citation type="submission" date="2009-07" db="EMBL/GenBank/DDBJ databases">
        <authorList>
            <person name="Madupu R."/>
            <person name="Sebastian Y."/>
            <person name="Durkin A.S."/>
            <person name="Torralba M."/>
            <person name="Methe B."/>
            <person name="Sutton G.G."/>
            <person name="Strausberg R.L."/>
            <person name="Nelson K.E."/>
        </authorList>
    </citation>
    <scope>NUCLEOTIDE SEQUENCE [LARGE SCALE GENOMIC DNA]</scope>
    <source>
        <strain evidence="1 2">RM3277</strain>
    </source>
</reference>
<evidence type="ECO:0000313" key="1">
    <source>
        <dbReference type="EMBL" id="EET80001.1"/>
    </source>
</evidence>
<comment type="caution">
    <text evidence="1">The sequence shown here is derived from an EMBL/GenBank/DDBJ whole genome shotgun (WGS) entry which is preliminary data.</text>
</comment>
<dbReference type="STRING" id="553219.CAMSH0001_0499"/>
<dbReference type="Proteomes" id="UP000003107">
    <property type="component" value="Unassembled WGS sequence"/>
</dbReference>
<sequence length="271" mass="31140">MTTSNEPLTNEQLEQLAPSLFADEPYFEASDKYHFISTIDVINEIRDYAWYPVGVSEASVRDEKKEGFQKHYVRFRHLDDFLNPGENVVELLLFNSHDRSKCFSISAGVFRFVCANGLVVSDEVFESYQIKHLGDKENDVSIAINKIAKAKYDILNKIKLFSKIPLTQDDKASFAKAAIPLRFEKHLKVDYRDLLVPHRIEDEKDDLYTTFNTIQEHLIRGNISGINAETNRRFTSRIIKSISTDTDINKKLWNMAESIAKIKATQSKLIA</sequence>
<dbReference type="eggNOG" id="ENOG502Z7MD">
    <property type="taxonomic scope" value="Bacteria"/>
</dbReference>
<dbReference type="Pfam" id="PF06067">
    <property type="entry name" value="DUF932"/>
    <property type="match status" value="1"/>
</dbReference>
<proteinExistence type="predicted"/>